<comment type="caution">
    <text evidence="1">The sequence shown here is derived from an EMBL/GenBank/DDBJ whole genome shotgun (WGS) entry which is preliminary data.</text>
</comment>
<name>A0ABP9UVZ6_9BACT</name>
<dbReference type="PANTHER" id="PTHR38471:SF2">
    <property type="entry name" value="FOUR HELIX BUNDLE PROTEIN"/>
    <property type="match status" value="1"/>
</dbReference>
<dbReference type="EMBL" id="BAABRL010000002">
    <property type="protein sequence ID" value="GAA5494532.1"/>
    <property type="molecule type" value="Genomic_DNA"/>
</dbReference>
<organism evidence="1 2">
    <name type="scientific">Rubritalea halochordaticola</name>
    <dbReference type="NCBI Taxonomy" id="714537"/>
    <lineage>
        <taxon>Bacteria</taxon>
        <taxon>Pseudomonadati</taxon>
        <taxon>Verrucomicrobiota</taxon>
        <taxon>Verrucomicrobiia</taxon>
        <taxon>Verrucomicrobiales</taxon>
        <taxon>Rubritaleaceae</taxon>
        <taxon>Rubritalea</taxon>
    </lineage>
</organism>
<dbReference type="NCBIfam" id="TIGR02436">
    <property type="entry name" value="four helix bundle protein"/>
    <property type="match status" value="1"/>
</dbReference>
<accession>A0ABP9UVZ6</accession>
<sequence length="131" mass="14932">MTYASFEEIPVWQDAIRLAELVDDLLRSIPQKELSFGKRNQLDRASLSVSNNIAEGFDRGTNKELIQFLYIARGSASETCSMGLLLERRPYLKSHTQQINEIITLSRSCSKQLRAWAAHLQKSNQQGSKFQ</sequence>
<dbReference type="InterPro" id="IPR012657">
    <property type="entry name" value="23S_rRNA-intervening_sequence"/>
</dbReference>
<dbReference type="Proteomes" id="UP001424741">
    <property type="component" value="Unassembled WGS sequence"/>
</dbReference>
<proteinExistence type="predicted"/>
<dbReference type="Pfam" id="PF05635">
    <property type="entry name" value="23S_rRNA_IVP"/>
    <property type="match status" value="1"/>
</dbReference>
<evidence type="ECO:0000313" key="1">
    <source>
        <dbReference type="EMBL" id="GAA5494532.1"/>
    </source>
</evidence>
<protein>
    <recommendedName>
        <fullName evidence="3">Four helix bundle protein</fullName>
    </recommendedName>
</protein>
<dbReference type="RefSeq" id="WP_346187491.1">
    <property type="nucleotide sequence ID" value="NZ_BAABRL010000002.1"/>
</dbReference>
<evidence type="ECO:0000313" key="2">
    <source>
        <dbReference type="Proteomes" id="UP001424741"/>
    </source>
</evidence>
<gene>
    <name evidence="1" type="ORF">Rhal01_00694</name>
</gene>
<dbReference type="CDD" id="cd16377">
    <property type="entry name" value="23S_rRNA_IVP_like"/>
    <property type="match status" value="1"/>
</dbReference>
<dbReference type="InterPro" id="IPR036583">
    <property type="entry name" value="23S_rRNA_IVS_sf"/>
</dbReference>
<dbReference type="Gene3D" id="1.20.1440.60">
    <property type="entry name" value="23S rRNA-intervening sequence"/>
    <property type="match status" value="1"/>
</dbReference>
<dbReference type="SUPFAM" id="SSF158446">
    <property type="entry name" value="IVS-encoded protein-like"/>
    <property type="match status" value="1"/>
</dbReference>
<dbReference type="PANTHER" id="PTHR38471">
    <property type="entry name" value="FOUR HELIX BUNDLE PROTEIN"/>
    <property type="match status" value="1"/>
</dbReference>
<evidence type="ECO:0008006" key="3">
    <source>
        <dbReference type="Google" id="ProtNLM"/>
    </source>
</evidence>
<keyword evidence="2" id="KW-1185">Reference proteome</keyword>
<reference evidence="1 2" key="1">
    <citation type="submission" date="2024-02" db="EMBL/GenBank/DDBJ databases">
        <title>Rubritalea halochordaticola NBRC 107102.</title>
        <authorList>
            <person name="Ichikawa N."/>
            <person name="Katano-Makiyama Y."/>
            <person name="Hidaka K."/>
        </authorList>
    </citation>
    <scope>NUCLEOTIDE SEQUENCE [LARGE SCALE GENOMIC DNA]</scope>
    <source>
        <strain evidence="1 2">NBRC 107102</strain>
    </source>
</reference>